<dbReference type="Pfam" id="PF12292">
    <property type="entry name" value="DUF3624"/>
    <property type="match status" value="1"/>
</dbReference>
<keyword evidence="1" id="KW-0472">Membrane</keyword>
<dbReference type="EMBL" id="CP073587">
    <property type="protein sequence ID" value="QUN05164.1"/>
    <property type="molecule type" value="Genomic_DNA"/>
</dbReference>
<evidence type="ECO:0000256" key="1">
    <source>
        <dbReference type="SAM" id="Phobius"/>
    </source>
</evidence>
<proteinExistence type="predicted"/>
<keyword evidence="1" id="KW-0812">Transmembrane</keyword>
<evidence type="ECO:0000313" key="2">
    <source>
        <dbReference type="EMBL" id="QUN05164.1"/>
    </source>
</evidence>
<name>A0ABX7YS51_9GAMM</name>
<keyword evidence="3" id="KW-1185">Reference proteome</keyword>
<reference evidence="2 3" key="1">
    <citation type="submission" date="2021-04" db="EMBL/GenBank/DDBJ databases">
        <title>Novel species identification of genus Shewanella.</title>
        <authorList>
            <person name="Liu G."/>
        </authorList>
    </citation>
    <scope>NUCLEOTIDE SEQUENCE [LARGE SCALE GENOMIC DNA]</scope>
    <source>
        <strain evidence="2 3">FJAT-54481</strain>
    </source>
</reference>
<dbReference type="InterPro" id="IPR022072">
    <property type="entry name" value="DUF3624"/>
</dbReference>
<accession>A0ABX7YS51</accession>
<dbReference type="RefSeq" id="WP_212594199.1">
    <property type="nucleotide sequence ID" value="NZ_CP073587.1"/>
</dbReference>
<evidence type="ECO:0000313" key="3">
    <source>
        <dbReference type="Proteomes" id="UP000679575"/>
    </source>
</evidence>
<feature type="transmembrane region" description="Helical" evidence="1">
    <location>
        <begin position="51"/>
        <end position="72"/>
    </location>
</feature>
<gene>
    <name evidence="2" type="ORF">KDN34_13275</name>
</gene>
<feature type="transmembrane region" description="Helical" evidence="1">
    <location>
        <begin position="21"/>
        <end position="39"/>
    </location>
</feature>
<sequence>MACEACFSTVFRRKLGRCKTCIWQLTILSVTCWPLWYSLYHETPRTVNSIALLFFCCTFTGLLMLHLLALSYRKLTGRH</sequence>
<protein>
    <submittedName>
        <fullName evidence="2">DUF3624 domain-containing protein</fullName>
    </submittedName>
</protein>
<dbReference type="Proteomes" id="UP000679575">
    <property type="component" value="Chromosome"/>
</dbReference>
<organism evidence="2 3">
    <name type="scientific">Shewanella yunxiaonensis</name>
    <dbReference type="NCBI Taxonomy" id="2829809"/>
    <lineage>
        <taxon>Bacteria</taxon>
        <taxon>Pseudomonadati</taxon>
        <taxon>Pseudomonadota</taxon>
        <taxon>Gammaproteobacteria</taxon>
        <taxon>Alteromonadales</taxon>
        <taxon>Shewanellaceae</taxon>
        <taxon>Shewanella</taxon>
    </lineage>
</organism>
<keyword evidence="1" id="KW-1133">Transmembrane helix</keyword>